<comment type="caution">
    <text evidence="2">The sequence shown here is derived from an EMBL/GenBank/DDBJ whole genome shotgun (WGS) entry which is preliminary data.</text>
</comment>
<dbReference type="RefSeq" id="WP_377547682.1">
    <property type="nucleotide sequence ID" value="NZ_JBHSBN010000012.1"/>
</dbReference>
<feature type="signal peptide" evidence="1">
    <location>
        <begin position="1"/>
        <end position="30"/>
    </location>
</feature>
<proteinExistence type="predicted"/>
<evidence type="ECO:0000256" key="1">
    <source>
        <dbReference type="SAM" id="SignalP"/>
    </source>
</evidence>
<name>A0ABV8KPI8_9ACTN</name>
<keyword evidence="3" id="KW-1185">Reference proteome</keyword>
<sequence>MKFSRTALRIVTAVVAATMLAPVSGTPVSAAPARTATDTSSTWKLVPLEQRICATPDDPRTLYYFVVLDGTWSAPITADYAGMPAGVEVYSPLTALPGSGDGHYVQILAAFRLNGVAPGRYVPRLRVTDGTVTQSAPVVLDIRASC</sequence>
<evidence type="ECO:0000313" key="2">
    <source>
        <dbReference type="EMBL" id="MFC4108009.1"/>
    </source>
</evidence>
<keyword evidence="1" id="KW-0732">Signal</keyword>
<feature type="chain" id="PRO_5046752428" evidence="1">
    <location>
        <begin position="31"/>
        <end position="146"/>
    </location>
</feature>
<gene>
    <name evidence="2" type="ORF">ACFOX0_19015</name>
</gene>
<organism evidence="2 3">
    <name type="scientific">Micromonospora zhanjiangensis</name>
    <dbReference type="NCBI Taxonomy" id="1522057"/>
    <lineage>
        <taxon>Bacteria</taxon>
        <taxon>Bacillati</taxon>
        <taxon>Actinomycetota</taxon>
        <taxon>Actinomycetes</taxon>
        <taxon>Micromonosporales</taxon>
        <taxon>Micromonosporaceae</taxon>
        <taxon>Micromonospora</taxon>
    </lineage>
</organism>
<accession>A0ABV8KPI8</accession>
<dbReference type="InterPro" id="IPR046023">
    <property type="entry name" value="DUF5980"/>
</dbReference>
<protein>
    <submittedName>
        <fullName evidence="2">DUF5980 family protein</fullName>
    </submittedName>
</protein>
<dbReference type="Proteomes" id="UP001595868">
    <property type="component" value="Unassembled WGS sequence"/>
</dbReference>
<dbReference type="EMBL" id="JBHSBN010000012">
    <property type="protein sequence ID" value="MFC4108009.1"/>
    <property type="molecule type" value="Genomic_DNA"/>
</dbReference>
<evidence type="ECO:0000313" key="3">
    <source>
        <dbReference type="Proteomes" id="UP001595868"/>
    </source>
</evidence>
<dbReference type="Pfam" id="PF19410">
    <property type="entry name" value="DUF5980"/>
    <property type="match status" value="1"/>
</dbReference>
<reference evidence="3" key="1">
    <citation type="journal article" date="2019" name="Int. J. Syst. Evol. Microbiol.">
        <title>The Global Catalogue of Microorganisms (GCM) 10K type strain sequencing project: providing services to taxonomists for standard genome sequencing and annotation.</title>
        <authorList>
            <consortium name="The Broad Institute Genomics Platform"/>
            <consortium name="The Broad Institute Genome Sequencing Center for Infectious Disease"/>
            <person name="Wu L."/>
            <person name="Ma J."/>
        </authorList>
    </citation>
    <scope>NUCLEOTIDE SEQUENCE [LARGE SCALE GENOMIC DNA]</scope>
    <source>
        <strain evidence="3">2902at01</strain>
    </source>
</reference>